<dbReference type="Proteomes" id="UP000245934">
    <property type="component" value="Unassembled WGS sequence"/>
</dbReference>
<dbReference type="Pfam" id="PF07790">
    <property type="entry name" value="Pilin_N"/>
    <property type="match status" value="1"/>
</dbReference>
<keyword evidence="1" id="KW-1133">Transmembrane helix</keyword>
<evidence type="ECO:0000256" key="1">
    <source>
        <dbReference type="SAM" id="Phobius"/>
    </source>
</evidence>
<name>A0A2V2NKH7_9EURY</name>
<keyword evidence="1" id="KW-0812">Transmembrane</keyword>
<evidence type="ECO:0000313" key="4">
    <source>
        <dbReference type="Proteomes" id="UP000245934"/>
    </source>
</evidence>
<comment type="caution">
    <text evidence="3">The sequence shown here is derived from an EMBL/GenBank/DDBJ whole genome shotgun (WGS) entry which is preliminary data.</text>
</comment>
<keyword evidence="4" id="KW-1185">Reference proteome</keyword>
<accession>A0A2V2NKH7</accession>
<feature type="transmembrane region" description="Helical" evidence="1">
    <location>
        <begin position="42"/>
        <end position="63"/>
    </location>
</feature>
<sequence length="208" mass="22362">MSGTIGSFLPMVRKIRINFRFRLDSPILKVGSPLKEQAVSPVIGIMLMLIITVILAAIISGYVGGMSETKSKPPQLVLQTEAWKSSSELINVSMSVISAGDGIPTRDLKIITSWKSVSNSGGNITIPGSLYPQGRIPSKNGLPEIEDFGNYTLFGGTNMFINTSAGDQVFFGTSPDNIDKDTILTIKIVHVPSQATIYSQELILGDNS</sequence>
<dbReference type="InterPro" id="IPR012859">
    <property type="entry name" value="Pilin_N_archaeal"/>
</dbReference>
<feature type="domain" description="Archaeal Type IV pilin N-terminal" evidence="2">
    <location>
        <begin position="37"/>
        <end position="114"/>
    </location>
</feature>
<reference evidence="3 4" key="1">
    <citation type="submission" date="2018-05" db="EMBL/GenBank/DDBJ databases">
        <title>Draft genome of Methanospirillum stamsii Pt1.</title>
        <authorList>
            <person name="Dueholm M.S."/>
            <person name="Nielsen P.H."/>
            <person name="Bakmann L.F."/>
            <person name="Otzen D.E."/>
        </authorList>
    </citation>
    <scope>NUCLEOTIDE SEQUENCE [LARGE SCALE GENOMIC DNA]</scope>
    <source>
        <strain evidence="3 4">Pt1</strain>
    </source>
</reference>
<dbReference type="NCBIfam" id="TIGR02537">
    <property type="entry name" value="arch_flag_Nterm"/>
    <property type="match status" value="1"/>
</dbReference>
<dbReference type="EMBL" id="QGMZ01000006">
    <property type="protein sequence ID" value="PWR75843.1"/>
    <property type="molecule type" value="Genomic_DNA"/>
</dbReference>
<evidence type="ECO:0000313" key="3">
    <source>
        <dbReference type="EMBL" id="PWR75843.1"/>
    </source>
</evidence>
<dbReference type="InterPro" id="IPR013373">
    <property type="entry name" value="Flagellin/pilin_N_arc"/>
</dbReference>
<dbReference type="AlphaFoldDB" id="A0A2V2NKH7"/>
<organism evidence="3 4">
    <name type="scientific">Methanospirillum stamsii</name>
    <dbReference type="NCBI Taxonomy" id="1277351"/>
    <lineage>
        <taxon>Archaea</taxon>
        <taxon>Methanobacteriati</taxon>
        <taxon>Methanobacteriota</taxon>
        <taxon>Stenosarchaea group</taxon>
        <taxon>Methanomicrobia</taxon>
        <taxon>Methanomicrobiales</taxon>
        <taxon>Methanospirillaceae</taxon>
        <taxon>Methanospirillum</taxon>
    </lineage>
</organism>
<keyword evidence="1" id="KW-0472">Membrane</keyword>
<protein>
    <recommendedName>
        <fullName evidence="2">Archaeal Type IV pilin N-terminal domain-containing protein</fullName>
    </recommendedName>
</protein>
<proteinExistence type="predicted"/>
<gene>
    <name evidence="3" type="ORF">DLD82_01900</name>
</gene>
<evidence type="ECO:0000259" key="2">
    <source>
        <dbReference type="Pfam" id="PF07790"/>
    </source>
</evidence>